<dbReference type="AlphaFoldDB" id="A0A5J4L573"/>
<protein>
    <submittedName>
        <fullName evidence="1">Uncharacterized protein</fullName>
    </submittedName>
</protein>
<evidence type="ECO:0000313" key="1">
    <source>
        <dbReference type="EMBL" id="GER94783.1"/>
    </source>
</evidence>
<reference evidence="1" key="1">
    <citation type="submission" date="2019-10" db="EMBL/GenBank/DDBJ databases">
        <title>Metagenomic sequencing of thiosulfate-disproportionating enrichment culture.</title>
        <authorList>
            <person name="Umezawa K."/>
            <person name="Kojima H."/>
            <person name="Fukui M."/>
        </authorList>
    </citation>
    <scope>NUCLEOTIDE SEQUENCE</scope>
    <source>
        <strain evidence="1">45J</strain>
    </source>
</reference>
<comment type="caution">
    <text evidence="1">The sequence shown here is derived from an EMBL/GenBank/DDBJ whole genome shotgun (WGS) entry which is preliminary data.</text>
</comment>
<name>A0A5J4L573_9ZZZZ</name>
<organism evidence="1">
    <name type="scientific">hot springs metagenome</name>
    <dbReference type="NCBI Taxonomy" id="433727"/>
    <lineage>
        <taxon>unclassified sequences</taxon>
        <taxon>metagenomes</taxon>
        <taxon>ecological metagenomes</taxon>
    </lineage>
</organism>
<sequence length="137" mass="16473">MTSEILKDIINNFSPEEFIHFFRQKNRSFKPFNEPAPQYNDEDFTDCLFLGEIPFNATDRLIIYVFKVNRDLTERSGKKAQYEKGKKILKESYADAGIFIFYDSQGRFRFSLIHTDYTGTRRQWSHFKRYTYFVSKD</sequence>
<dbReference type="EMBL" id="BLAB01000001">
    <property type="protein sequence ID" value="GER94783.1"/>
    <property type="molecule type" value="Genomic_DNA"/>
</dbReference>
<gene>
    <name evidence="1" type="ORF">A45J_2548</name>
</gene>
<accession>A0A5J4L573</accession>
<proteinExistence type="predicted"/>